<dbReference type="AlphaFoldDB" id="A0A373A1M8"/>
<proteinExistence type="predicted"/>
<dbReference type="EMBL" id="QVIG01000001">
    <property type="protein sequence ID" value="RGD62033.1"/>
    <property type="molecule type" value="Genomic_DNA"/>
</dbReference>
<protein>
    <recommendedName>
        <fullName evidence="3">DUF3168 domain-containing protein</fullName>
    </recommendedName>
</protein>
<keyword evidence="2" id="KW-1185">Reference proteome</keyword>
<dbReference type="Proteomes" id="UP000263377">
    <property type="component" value="Unassembled WGS sequence"/>
</dbReference>
<evidence type="ECO:0000313" key="1">
    <source>
        <dbReference type="EMBL" id="RGD62033.1"/>
    </source>
</evidence>
<gene>
    <name evidence="1" type="ORF">DR950_33660</name>
</gene>
<evidence type="ECO:0008006" key="3">
    <source>
        <dbReference type="Google" id="ProtNLM"/>
    </source>
</evidence>
<accession>A0A373A1M8</accession>
<comment type="caution">
    <text evidence="1">The sequence shown here is derived from an EMBL/GenBank/DDBJ whole genome shotgun (WGS) entry which is preliminary data.</text>
</comment>
<sequence>MGDLAALDPEELAVAWLSGHAELTTALGGPGRVGARNTPPYPRIRITQVPGGSAPGWRWTATFHLQVEALGDLDRSTPRPLLRRAFATAIKALHELADQTAVPGRPVVTAVRALSTGGWLPEPTGQARYVGVVAVTAHPPIA</sequence>
<organism evidence="1 2">
    <name type="scientific">Kitasatospora xanthocidica</name>
    <dbReference type="NCBI Taxonomy" id="83382"/>
    <lineage>
        <taxon>Bacteria</taxon>
        <taxon>Bacillati</taxon>
        <taxon>Actinomycetota</taxon>
        <taxon>Actinomycetes</taxon>
        <taxon>Kitasatosporales</taxon>
        <taxon>Streptomycetaceae</taxon>
        <taxon>Kitasatospora</taxon>
    </lineage>
</organism>
<reference evidence="1 2" key="1">
    <citation type="submission" date="2018-08" db="EMBL/GenBank/DDBJ databases">
        <title>Diversity &amp; Physiological Properties of Lignin-Decomposing Actinobacteria from Soil.</title>
        <authorList>
            <person name="Roh S.G."/>
            <person name="Kim S.B."/>
        </authorList>
    </citation>
    <scope>NUCLEOTIDE SEQUENCE [LARGE SCALE GENOMIC DNA]</scope>
    <source>
        <strain evidence="1 2">MMS17-GH009</strain>
    </source>
</reference>
<dbReference type="RefSeq" id="WP_117490224.1">
    <property type="nucleotide sequence ID" value="NZ_QVIG01000001.1"/>
</dbReference>
<name>A0A373A1M8_9ACTN</name>
<evidence type="ECO:0000313" key="2">
    <source>
        <dbReference type="Proteomes" id="UP000263377"/>
    </source>
</evidence>